<sequence length="461" mass="52532">MEESWSNCRNVANFVNFSVNPLQSSLAFSNSSFSSAYATVTSSQETRKEQAFTVSYLVDSLGLTTKLAESISKKVTFEEKRNPDSILNLLRAHEFTDSQISSIVTDYPRLLLLDAEKSVAPKLRFLQSRGALNSELTEIVSSVPEILGKDRSFVVYYDFVKEVIESDKSSSSSSSSSKLCHCLAQGSKQENKIRNLSVLRELGMPQKLLFPLLISDSPHVCGKEKFEESLKKVVEMGFDPRTSRFLDALRTVYTLKKETMEEKVNVYKRLGFEEGDVWEMFKKWPISLTHSEKKIKRKFETLRKCGLVEDEIRLICKKFPQVIGVSEEKIESSVETFLGIGLSRDEFALMLKRYPPCVGLARDTVEKKAEFFVKKMKWRLKELVSNSQVFGYSMEKRIVPRCNVIEALLSRGLLGSNVPALSSVLVCTDQSFLKKYVKKHDDDKQLVLVLMDVFQQRETRT</sequence>
<evidence type="ECO:0000313" key="4">
    <source>
        <dbReference type="EMBL" id="CAA7052399.1"/>
    </source>
</evidence>
<dbReference type="PANTHER" id="PTHR13068:SF220">
    <property type="entry name" value="F8K4.20 PROTEIN-RELATED"/>
    <property type="match status" value="1"/>
</dbReference>
<keyword evidence="3" id="KW-0809">Transit peptide</keyword>
<dbReference type="GO" id="GO:0006353">
    <property type="term" value="P:DNA-templated transcription termination"/>
    <property type="evidence" value="ECO:0007669"/>
    <property type="project" value="UniProtKB-KW"/>
</dbReference>
<dbReference type="PANTHER" id="PTHR13068">
    <property type="entry name" value="CGI-12 PROTEIN-RELATED"/>
    <property type="match status" value="1"/>
</dbReference>
<gene>
    <name evidence="4" type="ORF">MERR_LOCUS39634</name>
</gene>
<dbReference type="GO" id="GO:0003676">
    <property type="term" value="F:nucleic acid binding"/>
    <property type="evidence" value="ECO:0007669"/>
    <property type="project" value="InterPro"/>
</dbReference>
<dbReference type="SMART" id="SM00733">
    <property type="entry name" value="Mterf"/>
    <property type="match status" value="8"/>
</dbReference>
<comment type="similarity">
    <text evidence="1">Belongs to the mTERF family.</text>
</comment>
<evidence type="ECO:0000256" key="3">
    <source>
        <dbReference type="ARBA" id="ARBA00022946"/>
    </source>
</evidence>
<protein>
    <submittedName>
        <fullName evidence="4">Uncharacterized protein</fullName>
    </submittedName>
</protein>
<keyword evidence="2" id="KW-0804">Transcription</keyword>
<keyword evidence="2" id="KW-0806">Transcription termination</keyword>
<name>A0A6D2KTF5_9BRAS</name>
<dbReference type="AlphaFoldDB" id="A0A6D2KTF5"/>
<keyword evidence="5" id="KW-1185">Reference proteome</keyword>
<dbReference type="Gene3D" id="1.25.70.10">
    <property type="entry name" value="Transcription termination factor 3, mitochondrial"/>
    <property type="match status" value="2"/>
</dbReference>
<comment type="caution">
    <text evidence="4">The sequence shown here is derived from an EMBL/GenBank/DDBJ whole genome shotgun (WGS) entry which is preliminary data.</text>
</comment>
<evidence type="ECO:0000313" key="5">
    <source>
        <dbReference type="Proteomes" id="UP000467841"/>
    </source>
</evidence>
<keyword evidence="2" id="KW-0805">Transcription regulation</keyword>
<proteinExistence type="inferred from homology"/>
<evidence type="ECO:0000256" key="1">
    <source>
        <dbReference type="ARBA" id="ARBA00007692"/>
    </source>
</evidence>
<dbReference type="EMBL" id="CACVBM020001496">
    <property type="protein sequence ID" value="CAA7052399.1"/>
    <property type="molecule type" value="Genomic_DNA"/>
</dbReference>
<dbReference type="GO" id="GO:0005737">
    <property type="term" value="C:cytoplasm"/>
    <property type="evidence" value="ECO:0007669"/>
    <property type="project" value="UniProtKB-ARBA"/>
</dbReference>
<dbReference type="OrthoDB" id="637682at2759"/>
<evidence type="ECO:0000256" key="2">
    <source>
        <dbReference type="ARBA" id="ARBA00022472"/>
    </source>
</evidence>
<reference evidence="4" key="1">
    <citation type="submission" date="2020-01" db="EMBL/GenBank/DDBJ databases">
        <authorList>
            <person name="Mishra B."/>
        </authorList>
    </citation>
    <scope>NUCLEOTIDE SEQUENCE [LARGE SCALE GENOMIC DNA]</scope>
</reference>
<accession>A0A6D2KTF5</accession>
<organism evidence="4 5">
    <name type="scientific">Microthlaspi erraticum</name>
    <dbReference type="NCBI Taxonomy" id="1685480"/>
    <lineage>
        <taxon>Eukaryota</taxon>
        <taxon>Viridiplantae</taxon>
        <taxon>Streptophyta</taxon>
        <taxon>Embryophyta</taxon>
        <taxon>Tracheophyta</taxon>
        <taxon>Spermatophyta</taxon>
        <taxon>Magnoliopsida</taxon>
        <taxon>eudicotyledons</taxon>
        <taxon>Gunneridae</taxon>
        <taxon>Pentapetalae</taxon>
        <taxon>rosids</taxon>
        <taxon>malvids</taxon>
        <taxon>Brassicales</taxon>
        <taxon>Brassicaceae</taxon>
        <taxon>Coluteocarpeae</taxon>
        <taxon>Microthlaspi</taxon>
    </lineage>
</organism>
<dbReference type="InterPro" id="IPR038538">
    <property type="entry name" value="MTERF_sf"/>
</dbReference>
<dbReference type="InterPro" id="IPR003690">
    <property type="entry name" value="MTERF"/>
</dbReference>
<dbReference type="Proteomes" id="UP000467841">
    <property type="component" value="Unassembled WGS sequence"/>
</dbReference>
<dbReference type="Pfam" id="PF02536">
    <property type="entry name" value="mTERF"/>
    <property type="match status" value="1"/>
</dbReference>
<dbReference type="FunFam" id="1.25.70.10:FF:000033">
    <property type="entry name" value="F19K23.4 protein"/>
    <property type="match status" value="1"/>
</dbReference>